<evidence type="ECO:0000256" key="5">
    <source>
        <dbReference type="ARBA" id="ARBA00023242"/>
    </source>
</evidence>
<dbReference type="Proteomes" id="UP001165083">
    <property type="component" value="Unassembled WGS sequence"/>
</dbReference>
<comment type="caution">
    <text evidence="10">The sequence shown here is derived from an EMBL/GenBank/DDBJ whole genome shotgun (WGS) entry which is preliminary data.</text>
</comment>
<accession>A0A9W6WSB7</accession>
<dbReference type="GO" id="GO:0008270">
    <property type="term" value="F:zinc ion binding"/>
    <property type="evidence" value="ECO:0007669"/>
    <property type="project" value="UniProtKB-KW"/>
</dbReference>
<proteinExistence type="predicted"/>
<sequence>MAKQISDRTAAAQMCDFTSCMEGAYSVQHLGPISIPGYVHPLRLVDLPASTCTCVNWQDEKFPCVHAICAAIHDGKRLDELFEWNRFFVGHFRDTYSVKFLPWSTTATLHQDTTVHPPQLERVPERIGKRGLNPGPKPKDKRMIAKNAFRNFTEGDLAEDNDVPEAEATTSVGSGLREVRRTGDGLFAHTRRARRGASQHLYEVERLYAKRWVNIKVFYLVQWVGYRELTWEPASHIPVRIKMQFERESIDFIWVHQSTRGRRRICRRQPSRRTRSLNAFYLVHGWEARFTLKAMTTSLRQGSGKQTDALKWRREVNRQHKFALKMAQTYQAHEKARRAQEHNESLSRRKRAAIPRTARGEPSAGTSNDQSGGTDATNEAPKSLFEPGHRVWLYMERVKPGLTKKLAHRLKPVNEYGDRPKTRLAPDITENSRLDFDEELLPEDSWEPDNLAGEYEVEAILDDRTSMSTSTERAVREFKVKWVGYDDPTWEPASNLSCGGLLYDYLRRKRRDHRFQMVQVADED</sequence>
<dbReference type="PANTHER" id="PTHR22812">
    <property type="entry name" value="CHROMOBOX PROTEIN"/>
    <property type="match status" value="1"/>
</dbReference>
<dbReference type="PROSITE" id="PS50966">
    <property type="entry name" value="ZF_SWIM"/>
    <property type="match status" value="1"/>
</dbReference>
<reference evidence="10" key="1">
    <citation type="submission" date="2023-04" db="EMBL/GenBank/DDBJ databases">
        <title>Phytophthora lilii NBRC 32176.</title>
        <authorList>
            <person name="Ichikawa N."/>
            <person name="Sato H."/>
            <person name="Tonouchi N."/>
        </authorList>
    </citation>
    <scope>NUCLEOTIDE SEQUENCE</scope>
    <source>
        <strain evidence="10">NBRC 32176</strain>
    </source>
</reference>
<dbReference type="InterPro" id="IPR000953">
    <property type="entry name" value="Chromo/chromo_shadow_dom"/>
</dbReference>
<feature type="domain" description="Chromo" evidence="8">
    <location>
        <begin position="455"/>
        <end position="517"/>
    </location>
</feature>
<comment type="subcellular location">
    <subcellularLocation>
        <location evidence="1">Nucleus</location>
    </subcellularLocation>
</comment>
<evidence type="ECO:0000259" key="8">
    <source>
        <dbReference type="PROSITE" id="PS50013"/>
    </source>
</evidence>
<dbReference type="SMART" id="SM00575">
    <property type="entry name" value="ZnF_PMZ"/>
    <property type="match status" value="1"/>
</dbReference>
<dbReference type="SMART" id="SM00298">
    <property type="entry name" value="CHROMO"/>
    <property type="match status" value="2"/>
</dbReference>
<evidence type="ECO:0000256" key="4">
    <source>
        <dbReference type="ARBA" id="ARBA00022833"/>
    </source>
</evidence>
<evidence type="ECO:0000256" key="7">
    <source>
        <dbReference type="SAM" id="MobiDB-lite"/>
    </source>
</evidence>
<dbReference type="AlphaFoldDB" id="A0A9W6WSB7"/>
<keyword evidence="3 6" id="KW-0863">Zinc-finger</keyword>
<dbReference type="OrthoDB" id="1048204at2759"/>
<evidence type="ECO:0000256" key="6">
    <source>
        <dbReference type="PROSITE-ProRule" id="PRU00325"/>
    </source>
</evidence>
<evidence type="ECO:0000259" key="9">
    <source>
        <dbReference type="PROSITE" id="PS50966"/>
    </source>
</evidence>
<dbReference type="Gene3D" id="2.40.50.40">
    <property type="match status" value="2"/>
</dbReference>
<dbReference type="SUPFAM" id="SSF54160">
    <property type="entry name" value="Chromo domain-like"/>
    <property type="match status" value="2"/>
</dbReference>
<dbReference type="PROSITE" id="PS50013">
    <property type="entry name" value="CHROMO_2"/>
    <property type="match status" value="2"/>
</dbReference>
<dbReference type="InterPro" id="IPR051219">
    <property type="entry name" value="Heterochromatin_chromo-domain"/>
</dbReference>
<keyword evidence="11" id="KW-1185">Reference proteome</keyword>
<keyword evidence="2" id="KW-0479">Metal-binding</keyword>
<dbReference type="Pfam" id="PF00385">
    <property type="entry name" value="Chromo"/>
    <property type="match status" value="1"/>
</dbReference>
<evidence type="ECO:0000313" key="10">
    <source>
        <dbReference type="EMBL" id="GMF14280.1"/>
    </source>
</evidence>
<dbReference type="InterPro" id="IPR023780">
    <property type="entry name" value="Chromo_domain"/>
</dbReference>
<dbReference type="InterPro" id="IPR016197">
    <property type="entry name" value="Chromo-like_dom_sf"/>
</dbReference>
<feature type="domain" description="SWIM-type" evidence="9">
    <location>
        <begin position="43"/>
        <end position="75"/>
    </location>
</feature>
<dbReference type="InterPro" id="IPR006564">
    <property type="entry name" value="Znf_PMZ"/>
</dbReference>
<name>A0A9W6WSB7_9STRA</name>
<evidence type="ECO:0000256" key="3">
    <source>
        <dbReference type="ARBA" id="ARBA00022771"/>
    </source>
</evidence>
<feature type="region of interest" description="Disordered" evidence="7">
    <location>
        <begin position="329"/>
        <end position="382"/>
    </location>
</feature>
<dbReference type="GO" id="GO:0005634">
    <property type="term" value="C:nucleus"/>
    <property type="evidence" value="ECO:0007669"/>
    <property type="project" value="UniProtKB-SubCell"/>
</dbReference>
<keyword evidence="4" id="KW-0862">Zinc</keyword>
<feature type="compositionally biased region" description="Polar residues" evidence="7">
    <location>
        <begin position="364"/>
        <end position="377"/>
    </location>
</feature>
<dbReference type="CDD" id="cd00024">
    <property type="entry name" value="CD_CSD"/>
    <property type="match status" value="2"/>
</dbReference>
<feature type="domain" description="Chromo" evidence="8">
    <location>
        <begin position="202"/>
        <end position="237"/>
    </location>
</feature>
<protein>
    <submittedName>
        <fullName evidence="10">Unnamed protein product</fullName>
    </submittedName>
</protein>
<evidence type="ECO:0000313" key="11">
    <source>
        <dbReference type="Proteomes" id="UP001165083"/>
    </source>
</evidence>
<feature type="compositionally biased region" description="Basic and acidic residues" evidence="7">
    <location>
        <begin position="332"/>
        <end position="347"/>
    </location>
</feature>
<gene>
    <name evidence="10" type="ORF">Plil01_000465400</name>
</gene>
<dbReference type="InterPro" id="IPR007527">
    <property type="entry name" value="Znf_SWIM"/>
</dbReference>
<keyword evidence="5" id="KW-0539">Nucleus</keyword>
<organism evidence="10 11">
    <name type="scientific">Phytophthora lilii</name>
    <dbReference type="NCBI Taxonomy" id="2077276"/>
    <lineage>
        <taxon>Eukaryota</taxon>
        <taxon>Sar</taxon>
        <taxon>Stramenopiles</taxon>
        <taxon>Oomycota</taxon>
        <taxon>Peronosporomycetes</taxon>
        <taxon>Peronosporales</taxon>
        <taxon>Peronosporaceae</taxon>
        <taxon>Phytophthora</taxon>
    </lineage>
</organism>
<evidence type="ECO:0000256" key="1">
    <source>
        <dbReference type="ARBA" id="ARBA00004123"/>
    </source>
</evidence>
<evidence type="ECO:0000256" key="2">
    <source>
        <dbReference type="ARBA" id="ARBA00022723"/>
    </source>
</evidence>
<dbReference type="EMBL" id="BSXW01000192">
    <property type="protein sequence ID" value="GMF14280.1"/>
    <property type="molecule type" value="Genomic_DNA"/>
</dbReference>